<dbReference type="SUPFAM" id="SSF56112">
    <property type="entry name" value="Protein kinase-like (PK-like)"/>
    <property type="match status" value="1"/>
</dbReference>
<dbReference type="InterPro" id="IPR011009">
    <property type="entry name" value="Kinase-like_dom_sf"/>
</dbReference>
<comment type="caution">
    <text evidence="6">The sequence shown here is derived from an EMBL/GenBank/DDBJ whole genome shotgun (WGS) entry which is preliminary data.</text>
</comment>
<dbReference type="Pfam" id="PF02816">
    <property type="entry name" value="Alpha_kinase"/>
    <property type="match status" value="1"/>
</dbReference>
<gene>
    <name evidence="6" type="ORF">PACLA_8A072933</name>
</gene>
<dbReference type="EMBL" id="CACRXK020009643">
    <property type="protein sequence ID" value="CAB4017651.1"/>
    <property type="molecule type" value="Genomic_DNA"/>
</dbReference>
<dbReference type="InterPro" id="IPR004166">
    <property type="entry name" value="a-kinase_dom"/>
</dbReference>
<keyword evidence="4" id="KW-0418">Kinase</keyword>
<keyword evidence="5" id="KW-0067">ATP-binding</keyword>
<keyword evidence="3" id="KW-0547">Nucleotide-binding</keyword>
<evidence type="ECO:0000256" key="1">
    <source>
        <dbReference type="ARBA" id="ARBA00022527"/>
    </source>
</evidence>
<evidence type="ECO:0000313" key="7">
    <source>
        <dbReference type="Proteomes" id="UP001152795"/>
    </source>
</evidence>
<keyword evidence="6" id="KW-0675">Receptor</keyword>
<feature type="non-terminal residue" evidence="6">
    <location>
        <position position="1"/>
    </location>
</feature>
<protein>
    <submittedName>
        <fullName evidence="6">Transient receptor potential cation channel subfamily M member 6-like</fullName>
    </submittedName>
</protein>
<keyword evidence="7" id="KW-1185">Reference proteome</keyword>
<evidence type="ECO:0000313" key="6">
    <source>
        <dbReference type="EMBL" id="CAB4017651.1"/>
    </source>
</evidence>
<evidence type="ECO:0000256" key="3">
    <source>
        <dbReference type="ARBA" id="ARBA00022741"/>
    </source>
</evidence>
<evidence type="ECO:0000256" key="2">
    <source>
        <dbReference type="ARBA" id="ARBA00022679"/>
    </source>
</evidence>
<reference evidence="6" key="1">
    <citation type="submission" date="2020-04" db="EMBL/GenBank/DDBJ databases">
        <authorList>
            <person name="Alioto T."/>
            <person name="Alioto T."/>
            <person name="Gomez Garrido J."/>
        </authorList>
    </citation>
    <scope>NUCLEOTIDE SEQUENCE</scope>
    <source>
        <strain evidence="6">A484AB</strain>
    </source>
</reference>
<organism evidence="6 7">
    <name type="scientific">Paramuricea clavata</name>
    <name type="common">Red gorgonian</name>
    <name type="synonym">Violescent sea-whip</name>
    <dbReference type="NCBI Taxonomy" id="317549"/>
    <lineage>
        <taxon>Eukaryota</taxon>
        <taxon>Metazoa</taxon>
        <taxon>Cnidaria</taxon>
        <taxon>Anthozoa</taxon>
        <taxon>Octocorallia</taxon>
        <taxon>Malacalcyonacea</taxon>
        <taxon>Plexauridae</taxon>
        <taxon>Paramuricea</taxon>
    </lineage>
</organism>
<dbReference type="PROSITE" id="PS51158">
    <property type="entry name" value="ALPHA_KINASE"/>
    <property type="match status" value="1"/>
</dbReference>
<dbReference type="AlphaFoldDB" id="A0A7D9EVL4"/>
<accession>A0A7D9EVL4</accession>
<proteinExistence type="predicted"/>
<dbReference type="Proteomes" id="UP001152795">
    <property type="component" value="Unassembled WGS sequence"/>
</dbReference>
<evidence type="ECO:0000256" key="5">
    <source>
        <dbReference type="ARBA" id="ARBA00022840"/>
    </source>
</evidence>
<dbReference type="PANTHER" id="PTHR45992:SF11">
    <property type="entry name" value="ALPHA-TYPE PROTEIN KINASE DOMAIN-CONTAINING PROTEIN"/>
    <property type="match status" value="1"/>
</dbReference>
<evidence type="ECO:0000256" key="4">
    <source>
        <dbReference type="ARBA" id="ARBA00022777"/>
    </source>
</evidence>
<sequence>MSSQLWANYEQKTTVRQKLLTEKGTAIDILARERGPPCNELAQIPDLKSIPDLYYLYYVRFVPRRRNNGDSDSDYGSHMKADFVVSKEHFGEGGFRRAYRATSSTDDFKGQQWVVKKYLPAILACLQETGQSAEDHSKKIVQTHMLAGNFAEQLRSSIATKCLSEFGTTFSCNKVYMGRIESSSEYVTIEEFIEGKFRKYVNNDGTICARVDDLSLKAECLVHLWFHVRNGELMLLDIQGA</sequence>
<dbReference type="OrthoDB" id="301415at2759"/>
<keyword evidence="2" id="KW-0808">Transferase</keyword>
<dbReference type="PANTHER" id="PTHR45992">
    <property type="entry name" value="EUKARYOTIC ELONGATION FACTOR 2 KINASE-RELATED"/>
    <property type="match status" value="1"/>
</dbReference>
<dbReference type="GO" id="GO:0004674">
    <property type="term" value="F:protein serine/threonine kinase activity"/>
    <property type="evidence" value="ECO:0007669"/>
    <property type="project" value="UniProtKB-KW"/>
</dbReference>
<dbReference type="Gene3D" id="3.20.200.10">
    <property type="entry name" value="MHCK/EF2 kinase"/>
    <property type="match status" value="1"/>
</dbReference>
<dbReference type="GO" id="GO:0005524">
    <property type="term" value="F:ATP binding"/>
    <property type="evidence" value="ECO:0007669"/>
    <property type="project" value="UniProtKB-KW"/>
</dbReference>
<name>A0A7D9EVL4_PARCT</name>
<dbReference type="InterPro" id="IPR051852">
    <property type="entry name" value="Alpha-type_PK"/>
</dbReference>
<keyword evidence="1" id="KW-0723">Serine/threonine-protein kinase</keyword>